<keyword evidence="2" id="KW-0808">Transferase</keyword>
<gene>
    <name evidence="5" type="ORF">EDD72_1254</name>
</gene>
<dbReference type="AlphaFoldDB" id="A0A4R3K7B0"/>
<name>A0A4R3K7B0_9BACI</name>
<dbReference type="EMBL" id="SMAB01000025">
    <property type="protein sequence ID" value="TCS78760.1"/>
    <property type="molecule type" value="Genomic_DNA"/>
</dbReference>
<dbReference type="GO" id="GO:0000155">
    <property type="term" value="F:phosphorelay sensor kinase activity"/>
    <property type="evidence" value="ECO:0007669"/>
    <property type="project" value="InterPro"/>
</dbReference>
<keyword evidence="6" id="KW-1185">Reference proteome</keyword>
<dbReference type="Pfam" id="PF14689">
    <property type="entry name" value="SPOB_a"/>
    <property type="match status" value="1"/>
</dbReference>
<evidence type="ECO:0000256" key="3">
    <source>
        <dbReference type="ARBA" id="ARBA00022777"/>
    </source>
</evidence>
<comment type="caution">
    <text evidence="5">The sequence shown here is derived from an EMBL/GenBank/DDBJ whole genome shotgun (WGS) entry which is preliminary data.</text>
</comment>
<dbReference type="InterPro" id="IPR039506">
    <property type="entry name" value="SPOB_a"/>
</dbReference>
<reference evidence="5 6" key="1">
    <citation type="submission" date="2019-03" db="EMBL/GenBank/DDBJ databases">
        <title>Genomic Encyclopedia of Type Strains, Phase IV (KMG-IV): sequencing the most valuable type-strain genomes for metagenomic binning, comparative biology and taxonomic classification.</title>
        <authorList>
            <person name="Goeker M."/>
        </authorList>
    </citation>
    <scope>NUCLEOTIDE SEQUENCE [LARGE SCALE GENOMIC DNA]</scope>
    <source>
        <strain evidence="5 6">DSM 23802</strain>
    </source>
</reference>
<dbReference type="Gene3D" id="1.10.287.130">
    <property type="match status" value="1"/>
</dbReference>
<dbReference type="OrthoDB" id="2375606at2"/>
<evidence type="ECO:0000313" key="6">
    <source>
        <dbReference type="Proteomes" id="UP000295788"/>
    </source>
</evidence>
<organism evidence="5 6">
    <name type="scientific">Tepidibacillus fermentans</name>
    <dbReference type="NCBI Taxonomy" id="1281767"/>
    <lineage>
        <taxon>Bacteria</taxon>
        <taxon>Bacillati</taxon>
        <taxon>Bacillota</taxon>
        <taxon>Bacilli</taxon>
        <taxon>Bacillales</taxon>
        <taxon>Bacillaceae</taxon>
        <taxon>Tepidibacillus</taxon>
    </lineage>
</organism>
<dbReference type="RefSeq" id="WP_132770434.1">
    <property type="nucleotide sequence ID" value="NZ_SMAB01000025.1"/>
</dbReference>
<feature type="domain" description="SpoOB alpha-helical" evidence="4">
    <location>
        <begin position="47"/>
        <end position="99"/>
    </location>
</feature>
<keyword evidence="3 5" id="KW-0418">Kinase</keyword>
<protein>
    <submittedName>
        <fullName evidence="5">Sensor kinase SpoOB-type protein</fullName>
    </submittedName>
</protein>
<proteinExistence type="predicted"/>
<dbReference type="Proteomes" id="UP000295788">
    <property type="component" value="Unassembled WGS sequence"/>
</dbReference>
<sequence length="233" mass="27633">MIVILLILFLIATGLLLFVWRKYKRLSRQLREMNLLHKENDPQECNDKLISLLRNYRHDWLNHLQVILGYVSLKKLDKISSYIMQVHEEARQHTLISKLKHKDLAVFLYMIPIEYPNIQIQLELANDLPEIDFREEGTWILQTLQSIFSLLQQQSIDQHYIYSSILSMNRLEKQIVVNIELEGNLTSYHESITQIGEQVKQQGGQFFIDLYNEQEFMMEFHFPIQARGVANVC</sequence>
<dbReference type="InterPro" id="IPR016120">
    <property type="entry name" value="Sig_transdc_His_kin_SpoOB"/>
</dbReference>
<evidence type="ECO:0000259" key="4">
    <source>
        <dbReference type="Pfam" id="PF14689"/>
    </source>
</evidence>
<evidence type="ECO:0000256" key="2">
    <source>
        <dbReference type="ARBA" id="ARBA00022679"/>
    </source>
</evidence>
<keyword evidence="1" id="KW-0597">Phosphoprotein</keyword>
<evidence type="ECO:0000313" key="5">
    <source>
        <dbReference type="EMBL" id="TCS78760.1"/>
    </source>
</evidence>
<evidence type="ECO:0000256" key="1">
    <source>
        <dbReference type="ARBA" id="ARBA00022553"/>
    </source>
</evidence>
<dbReference type="SUPFAM" id="SSF55890">
    <property type="entry name" value="Sporulation response regulatory protein Spo0B"/>
    <property type="match status" value="1"/>
</dbReference>
<accession>A0A4R3K7B0</accession>